<organism evidence="8 9">
    <name type="scientific">Meloidogyne graminicola</name>
    <dbReference type="NCBI Taxonomy" id="189291"/>
    <lineage>
        <taxon>Eukaryota</taxon>
        <taxon>Metazoa</taxon>
        <taxon>Ecdysozoa</taxon>
        <taxon>Nematoda</taxon>
        <taxon>Chromadorea</taxon>
        <taxon>Rhabditida</taxon>
        <taxon>Tylenchina</taxon>
        <taxon>Tylenchomorpha</taxon>
        <taxon>Tylenchoidea</taxon>
        <taxon>Meloidogynidae</taxon>
        <taxon>Meloidogyninae</taxon>
        <taxon>Meloidogyne</taxon>
    </lineage>
</organism>
<name>A0A8S9ZQM0_9BILA</name>
<dbReference type="PROSITE" id="PS50054">
    <property type="entry name" value="TYR_PHOSPHATASE_DUAL"/>
    <property type="match status" value="1"/>
</dbReference>
<evidence type="ECO:0000259" key="6">
    <source>
        <dbReference type="PROSITE" id="PS50054"/>
    </source>
</evidence>
<dbReference type="SMART" id="SM00195">
    <property type="entry name" value="DSPc"/>
    <property type="match status" value="1"/>
</dbReference>
<dbReference type="AlphaFoldDB" id="A0A8S9ZQM0"/>
<dbReference type="GO" id="GO:0005829">
    <property type="term" value="C:cytosol"/>
    <property type="evidence" value="ECO:0007669"/>
    <property type="project" value="TreeGrafter"/>
</dbReference>
<protein>
    <recommendedName>
        <fullName evidence="10">Protein-tyrosine-phosphatase</fullName>
    </recommendedName>
</protein>
<dbReference type="PROSITE" id="PS50056">
    <property type="entry name" value="TYR_PHOSPHATASE_2"/>
    <property type="match status" value="1"/>
</dbReference>
<keyword evidence="9" id="KW-1185">Reference proteome</keyword>
<proteinExistence type="inferred from homology"/>
<gene>
    <name evidence="8" type="ORF">Mgra_00005083</name>
</gene>
<reference evidence="8" key="1">
    <citation type="journal article" date="2020" name="Ecol. Evol.">
        <title>Genome structure and content of the rice root-knot nematode (Meloidogyne graminicola).</title>
        <authorList>
            <person name="Phan N.T."/>
            <person name="Danchin E.G.J."/>
            <person name="Klopp C."/>
            <person name="Perfus-Barbeoch L."/>
            <person name="Kozlowski D.K."/>
            <person name="Koutsovoulos G.D."/>
            <person name="Lopez-Roques C."/>
            <person name="Bouchez O."/>
            <person name="Zahm M."/>
            <person name="Besnard G."/>
            <person name="Bellafiore S."/>
        </authorList>
    </citation>
    <scope>NUCLEOTIDE SEQUENCE</scope>
    <source>
        <strain evidence="8">VN-18</strain>
    </source>
</reference>
<feature type="domain" description="Tyrosine specific protein phosphatases" evidence="7">
    <location>
        <begin position="74"/>
        <end position="131"/>
    </location>
</feature>
<comment type="caution">
    <text evidence="8">The sequence shown here is derived from an EMBL/GenBank/DDBJ whole genome shotgun (WGS) entry which is preliminary data.</text>
</comment>
<evidence type="ECO:0000313" key="9">
    <source>
        <dbReference type="Proteomes" id="UP000605970"/>
    </source>
</evidence>
<keyword evidence="3" id="KW-0904">Protein phosphatase</keyword>
<dbReference type="GO" id="GO:0004725">
    <property type="term" value="F:protein tyrosine phosphatase activity"/>
    <property type="evidence" value="ECO:0007669"/>
    <property type="project" value="TreeGrafter"/>
</dbReference>
<dbReference type="PANTHER" id="PTHR45948">
    <property type="entry name" value="DUAL SPECIFICITY PROTEIN PHOSPHATASE DDB_G0269404-RELATED"/>
    <property type="match status" value="1"/>
</dbReference>
<dbReference type="GO" id="GO:0004722">
    <property type="term" value="F:protein serine/threonine phosphatase activity"/>
    <property type="evidence" value="ECO:0007669"/>
    <property type="project" value="UniProtKB-EC"/>
</dbReference>
<dbReference type="Gene3D" id="3.90.190.10">
    <property type="entry name" value="Protein tyrosine phosphatase superfamily"/>
    <property type="match status" value="1"/>
</dbReference>
<dbReference type="EMBL" id="JABEBT010000041">
    <property type="protein sequence ID" value="KAF7635541.1"/>
    <property type="molecule type" value="Genomic_DNA"/>
</dbReference>
<feature type="domain" description="Tyrosine-protein phosphatase" evidence="6">
    <location>
        <begin position="9"/>
        <end position="153"/>
    </location>
</feature>
<dbReference type="GO" id="GO:0007165">
    <property type="term" value="P:signal transduction"/>
    <property type="evidence" value="ECO:0007669"/>
    <property type="project" value="TreeGrafter"/>
</dbReference>
<sequence length="184" mass="21262">MNYFKFKSNYLILKVIPGLYVGGLSSAFNKKQLTENKIRAIISICSGTGGHHFPSNFVVLHLNLHDSKDQKIIDQFFHTNNFIHTHRLKNENVLVHCLAGVSRSVSICAAYLMTVTNLNYKRAIYFIKSRRYEAWPNLGFMNQLKEFGDKLLLEEKNVFMNTFLNLKMLIILNYTKKIVNSVIV</sequence>
<dbReference type="Pfam" id="PF00782">
    <property type="entry name" value="DSPc"/>
    <property type="match status" value="1"/>
</dbReference>
<comment type="catalytic activity">
    <reaction evidence="4">
        <text>O-phospho-L-seryl-[protein] + H2O = L-seryl-[protein] + phosphate</text>
        <dbReference type="Rhea" id="RHEA:20629"/>
        <dbReference type="Rhea" id="RHEA-COMP:9863"/>
        <dbReference type="Rhea" id="RHEA-COMP:11604"/>
        <dbReference type="ChEBI" id="CHEBI:15377"/>
        <dbReference type="ChEBI" id="CHEBI:29999"/>
        <dbReference type="ChEBI" id="CHEBI:43474"/>
        <dbReference type="ChEBI" id="CHEBI:83421"/>
        <dbReference type="EC" id="3.1.3.16"/>
    </reaction>
</comment>
<dbReference type="OrthoDB" id="9979246at2759"/>
<evidence type="ECO:0000256" key="4">
    <source>
        <dbReference type="ARBA" id="ARBA00047761"/>
    </source>
</evidence>
<comment type="similarity">
    <text evidence="1">Belongs to the protein-tyrosine phosphatase family. Non-receptor class dual specificity subfamily.</text>
</comment>
<evidence type="ECO:0008006" key="10">
    <source>
        <dbReference type="Google" id="ProtNLM"/>
    </source>
</evidence>
<comment type="catalytic activity">
    <reaction evidence="5">
        <text>O-phospho-L-threonyl-[protein] + H2O = L-threonyl-[protein] + phosphate</text>
        <dbReference type="Rhea" id="RHEA:47004"/>
        <dbReference type="Rhea" id="RHEA-COMP:11060"/>
        <dbReference type="Rhea" id="RHEA-COMP:11605"/>
        <dbReference type="ChEBI" id="CHEBI:15377"/>
        <dbReference type="ChEBI" id="CHEBI:30013"/>
        <dbReference type="ChEBI" id="CHEBI:43474"/>
        <dbReference type="ChEBI" id="CHEBI:61977"/>
        <dbReference type="EC" id="3.1.3.16"/>
    </reaction>
</comment>
<evidence type="ECO:0000256" key="3">
    <source>
        <dbReference type="ARBA" id="ARBA00022912"/>
    </source>
</evidence>
<evidence type="ECO:0000313" key="8">
    <source>
        <dbReference type="EMBL" id="KAF7635541.1"/>
    </source>
</evidence>
<evidence type="ECO:0000259" key="7">
    <source>
        <dbReference type="PROSITE" id="PS50056"/>
    </source>
</evidence>
<dbReference type="InterPro" id="IPR000387">
    <property type="entry name" value="Tyr_Pase_dom"/>
</dbReference>
<evidence type="ECO:0000256" key="2">
    <source>
        <dbReference type="ARBA" id="ARBA00022801"/>
    </source>
</evidence>
<evidence type="ECO:0000256" key="5">
    <source>
        <dbReference type="ARBA" id="ARBA00048336"/>
    </source>
</evidence>
<dbReference type="InterPro" id="IPR020422">
    <property type="entry name" value="TYR_PHOSPHATASE_DUAL_dom"/>
</dbReference>
<dbReference type="CDD" id="cd14498">
    <property type="entry name" value="DSP"/>
    <property type="match status" value="1"/>
</dbReference>
<dbReference type="InterPro" id="IPR000340">
    <property type="entry name" value="Dual-sp_phosphatase_cat-dom"/>
</dbReference>
<accession>A0A8S9ZQM0</accession>
<dbReference type="PANTHER" id="PTHR45948:SF2">
    <property type="entry name" value="DUAL SPECIFICITY PROTEIN PHOSPHATASE"/>
    <property type="match status" value="1"/>
</dbReference>
<evidence type="ECO:0000256" key="1">
    <source>
        <dbReference type="ARBA" id="ARBA00008601"/>
    </source>
</evidence>
<keyword evidence="2" id="KW-0378">Hydrolase</keyword>
<dbReference type="Proteomes" id="UP000605970">
    <property type="component" value="Unassembled WGS sequence"/>
</dbReference>
<dbReference type="InterPro" id="IPR029021">
    <property type="entry name" value="Prot-tyrosine_phosphatase-like"/>
</dbReference>
<dbReference type="SUPFAM" id="SSF52799">
    <property type="entry name" value="(Phosphotyrosine protein) phosphatases II"/>
    <property type="match status" value="1"/>
</dbReference>